<evidence type="ECO:0000313" key="1">
    <source>
        <dbReference type="EMBL" id="TDO29185.1"/>
    </source>
</evidence>
<gene>
    <name evidence="1" type="ORF">BC659_1268</name>
</gene>
<evidence type="ECO:0000313" key="2">
    <source>
        <dbReference type="Proteomes" id="UP000295741"/>
    </source>
</evidence>
<dbReference type="RefSeq" id="WP_133473789.1">
    <property type="nucleotide sequence ID" value="NZ_SNWP01000010.1"/>
</dbReference>
<dbReference type="AlphaFoldDB" id="A0A4R6J4N6"/>
<proteinExistence type="predicted"/>
<dbReference type="OrthoDB" id="679791at2"/>
<protein>
    <submittedName>
        <fullName evidence="1">Uncharacterized protein</fullName>
    </submittedName>
</protein>
<dbReference type="Proteomes" id="UP000295741">
    <property type="component" value="Unassembled WGS sequence"/>
</dbReference>
<organism evidence="1 2">
    <name type="scientific">Sediminibacterium goheungense</name>
    <dbReference type="NCBI Taxonomy" id="1086393"/>
    <lineage>
        <taxon>Bacteria</taxon>
        <taxon>Pseudomonadati</taxon>
        <taxon>Bacteroidota</taxon>
        <taxon>Chitinophagia</taxon>
        <taxon>Chitinophagales</taxon>
        <taxon>Chitinophagaceae</taxon>
        <taxon>Sediminibacterium</taxon>
    </lineage>
</organism>
<comment type="caution">
    <text evidence="1">The sequence shown here is derived from an EMBL/GenBank/DDBJ whole genome shotgun (WGS) entry which is preliminary data.</text>
</comment>
<accession>A0A4R6J4N6</accession>
<name>A0A4R6J4N6_9BACT</name>
<reference evidence="1 2" key="1">
    <citation type="submission" date="2019-03" db="EMBL/GenBank/DDBJ databases">
        <title>Genomic Encyclopedia of Archaeal and Bacterial Type Strains, Phase II (KMG-II): from individual species to whole genera.</title>
        <authorList>
            <person name="Goeker M."/>
        </authorList>
    </citation>
    <scope>NUCLEOTIDE SEQUENCE [LARGE SCALE GENOMIC DNA]</scope>
    <source>
        <strain evidence="1 2">DSM 28323</strain>
    </source>
</reference>
<keyword evidence="2" id="KW-1185">Reference proteome</keyword>
<sequence length="74" mass="8863">MTIESFKELTHEKKLLELKHNGDILGPYERRSENGDSKTPGDIFTLYEFWVFLSEDEKMIIPTRRNPLYKEEEE</sequence>
<dbReference type="EMBL" id="SNWP01000010">
    <property type="protein sequence ID" value="TDO29185.1"/>
    <property type="molecule type" value="Genomic_DNA"/>
</dbReference>